<dbReference type="KEGG" id="sgi:SGRAN_2034"/>
<evidence type="ECO:0000313" key="4">
    <source>
        <dbReference type="Proteomes" id="UP000058599"/>
    </source>
</evidence>
<reference evidence="3 4" key="1">
    <citation type="journal article" date="2016" name="BMC Genomics">
        <title>Genomic analysis of the nitrate-respiring Sphingopyxis granuli (formerly Sphingomonas macrogoltabida) strain TFA.</title>
        <authorList>
            <person name="Garcia-Romero I."/>
            <person name="Perez-Pulido A.J."/>
            <person name="Gonzalez-Flores Y.E."/>
            <person name="Reyes-Ramirez F."/>
            <person name="Santero E."/>
            <person name="Floriano B."/>
        </authorList>
    </citation>
    <scope>NUCLEOTIDE SEQUENCE [LARGE SCALE GENOMIC DNA]</scope>
    <source>
        <strain evidence="3 4">TFA</strain>
    </source>
</reference>
<evidence type="ECO:0000256" key="2">
    <source>
        <dbReference type="SAM" id="SignalP"/>
    </source>
</evidence>
<organism evidence="3 4">
    <name type="scientific">Sphingopyxis granuli</name>
    <dbReference type="NCBI Taxonomy" id="267128"/>
    <lineage>
        <taxon>Bacteria</taxon>
        <taxon>Pseudomonadati</taxon>
        <taxon>Pseudomonadota</taxon>
        <taxon>Alphaproteobacteria</taxon>
        <taxon>Sphingomonadales</taxon>
        <taxon>Sphingomonadaceae</taxon>
        <taxon>Sphingopyxis</taxon>
    </lineage>
</organism>
<evidence type="ECO:0000313" key="3">
    <source>
        <dbReference type="EMBL" id="AMG74411.1"/>
    </source>
</evidence>
<dbReference type="AlphaFoldDB" id="A0AA86GLK9"/>
<feature type="transmembrane region" description="Helical" evidence="1">
    <location>
        <begin position="49"/>
        <end position="68"/>
    </location>
</feature>
<keyword evidence="4" id="KW-1185">Reference proteome</keyword>
<proteinExistence type="predicted"/>
<feature type="chain" id="PRO_5041680434" description="Secreted protein" evidence="2">
    <location>
        <begin position="26"/>
        <end position="79"/>
    </location>
</feature>
<dbReference type="Proteomes" id="UP000058599">
    <property type="component" value="Chromosome"/>
</dbReference>
<keyword evidence="1" id="KW-0472">Membrane</keyword>
<keyword evidence="2" id="KW-0732">Signal</keyword>
<keyword evidence="1" id="KW-0812">Transmembrane</keyword>
<dbReference type="RefSeq" id="WP_067183287.1">
    <property type="nucleotide sequence ID" value="NZ_CP012199.1"/>
</dbReference>
<accession>A0AA86GLK9</accession>
<sequence>MGYLSKAAVCLAAFSMVAAPVAASAASVFDGARAVSSSEESSEFAGGASWIIGLIGLAAGIAVMIAIADDNDDDSPVSP</sequence>
<feature type="signal peptide" evidence="2">
    <location>
        <begin position="1"/>
        <end position="25"/>
    </location>
</feature>
<keyword evidence="1" id="KW-1133">Transmembrane helix</keyword>
<dbReference type="EMBL" id="CP012199">
    <property type="protein sequence ID" value="AMG74411.1"/>
    <property type="molecule type" value="Genomic_DNA"/>
</dbReference>
<protein>
    <recommendedName>
        <fullName evidence="5">Secreted protein</fullName>
    </recommendedName>
</protein>
<name>A0AA86GLK9_9SPHN</name>
<evidence type="ECO:0000256" key="1">
    <source>
        <dbReference type="SAM" id="Phobius"/>
    </source>
</evidence>
<gene>
    <name evidence="3" type="ORF">SGRAN_2034</name>
</gene>
<evidence type="ECO:0008006" key="5">
    <source>
        <dbReference type="Google" id="ProtNLM"/>
    </source>
</evidence>